<name>A0A6P5L2M4_PHACI</name>
<proteinExistence type="predicted"/>
<dbReference type="PANTHER" id="PTHR36289">
    <property type="entry name" value="CHROMOSOME 12 OPEN READING FRAME 60"/>
    <property type="match status" value="1"/>
</dbReference>
<protein>
    <submittedName>
        <fullName evidence="3">Uncharacterized protein C12orf60 homolog</fullName>
    </submittedName>
</protein>
<dbReference type="AlphaFoldDB" id="A0A6P5L2M4"/>
<dbReference type="RefSeq" id="XP_020849871.1">
    <property type="nucleotide sequence ID" value="XM_020994212.1"/>
</dbReference>
<dbReference type="GeneID" id="110213757"/>
<dbReference type="Proteomes" id="UP000515140">
    <property type="component" value="Unplaced"/>
</dbReference>
<evidence type="ECO:0000313" key="2">
    <source>
        <dbReference type="Proteomes" id="UP000515140"/>
    </source>
</evidence>
<organism evidence="2 3">
    <name type="scientific">Phascolarctos cinereus</name>
    <name type="common">Koala</name>
    <dbReference type="NCBI Taxonomy" id="38626"/>
    <lineage>
        <taxon>Eukaryota</taxon>
        <taxon>Metazoa</taxon>
        <taxon>Chordata</taxon>
        <taxon>Craniata</taxon>
        <taxon>Vertebrata</taxon>
        <taxon>Euteleostomi</taxon>
        <taxon>Mammalia</taxon>
        <taxon>Metatheria</taxon>
        <taxon>Diprotodontia</taxon>
        <taxon>Phascolarctidae</taxon>
        <taxon>Phascolarctos</taxon>
    </lineage>
</organism>
<reference evidence="3" key="1">
    <citation type="submission" date="2025-08" db="UniProtKB">
        <authorList>
            <consortium name="RefSeq"/>
        </authorList>
    </citation>
    <scope>IDENTIFICATION</scope>
    <source>
        <tissue evidence="3">Spleen</tissue>
    </source>
</reference>
<keyword evidence="2" id="KW-1185">Reference proteome</keyword>
<dbReference type="FunCoup" id="A0A6P5L2M4">
    <property type="interactions" value="10"/>
</dbReference>
<dbReference type="InterPro" id="IPR027895">
    <property type="entry name" value="DUF4533"/>
</dbReference>
<evidence type="ECO:0000256" key="1">
    <source>
        <dbReference type="SAM" id="MobiDB-lite"/>
    </source>
</evidence>
<gene>
    <name evidence="3" type="primary">LOC110213757</name>
</gene>
<sequence length="244" mass="27204">MSFMSEDMERFIQTGNTFYNCLLKLNSSINTFIQLLTNYLGCQIPCIIVNESGTVKDYFEEVVCSLKKVQGDIESKDKARTECSQFSKITATMTSVLEKDPCLINAKKLCETAKEISDCTQLPLVLMLKKVNFFESMECALAQLMRSSIMSLRLTDLRKKDPCEQPGPARAPEKSSCLTSTAMSPTDIPEKLSKLIDCQTSINPPMSAADNLQEIVKTMEPVADKLQQVAKAIEANMDLLKLTK</sequence>
<dbReference type="KEGG" id="pcw:110213757"/>
<feature type="region of interest" description="Disordered" evidence="1">
    <location>
        <begin position="160"/>
        <end position="185"/>
    </location>
</feature>
<dbReference type="InParanoid" id="A0A6P5L2M4"/>
<evidence type="ECO:0000313" key="3">
    <source>
        <dbReference type="RefSeq" id="XP_020849871.1"/>
    </source>
</evidence>
<dbReference type="Pfam" id="PF15047">
    <property type="entry name" value="DUF4533"/>
    <property type="match status" value="1"/>
</dbReference>
<accession>A0A6P5L2M4</accession>
<dbReference type="PANTHER" id="PTHR36289:SF1">
    <property type="entry name" value="CHROMOSOME 12 OPEN READING FRAME 60"/>
    <property type="match status" value="1"/>
</dbReference>